<dbReference type="Proteomes" id="UP000317839">
    <property type="component" value="Unassembled WGS sequence"/>
</dbReference>
<evidence type="ECO:0000313" key="2">
    <source>
        <dbReference type="Proteomes" id="UP000317839"/>
    </source>
</evidence>
<proteinExistence type="predicted"/>
<name>A0A545T2Q3_9GAMM</name>
<accession>A0A545T2Q3</accession>
<sequence>MKTKSITLILLIISLFLIFYLKHSINDEAVSRGLGFQLDTVENKEVSHRIIESDVIASADLPAVIKDQIKQCPPYDYNLIHVEALKEINPETKFVELLEAEPSEESRLIEILHMSNKKGLDLVETLKQFIKEKPNNALARWNLLIRCYSWSEKICTDDEVMELVEKEKDNAAAWLVMASFQLKRGDEKAAFRSLKASEMAQLFKEYRRESFELLEIGLPKGLTQRERNITILGMISSSPTSNLSEIASLCRKSNALETSLSHVCLRAGERLLEDAEMLSTKKYGEAIYRFAHKGIDYNKFKELNATKKQEDRELLISPVHNLMLYDEKLLDLYVQFFKFYGEEKSISLIESEAINLFSNPNYNPCP</sequence>
<keyword evidence="2" id="KW-1185">Reference proteome</keyword>
<comment type="caution">
    <text evidence="1">The sequence shown here is derived from an EMBL/GenBank/DDBJ whole genome shotgun (WGS) entry which is preliminary data.</text>
</comment>
<evidence type="ECO:0000313" key="1">
    <source>
        <dbReference type="EMBL" id="TQV71490.1"/>
    </source>
</evidence>
<reference evidence="1 2" key="1">
    <citation type="submission" date="2019-06" db="EMBL/GenBank/DDBJ databases">
        <title>Draft genome of Aliikangiella marina GYP-15.</title>
        <authorList>
            <person name="Wang G."/>
        </authorList>
    </citation>
    <scope>NUCLEOTIDE SEQUENCE [LARGE SCALE GENOMIC DNA]</scope>
    <source>
        <strain evidence="1 2">GYP-15</strain>
    </source>
</reference>
<protein>
    <submittedName>
        <fullName evidence="1">Uncharacterized protein</fullName>
    </submittedName>
</protein>
<dbReference type="AlphaFoldDB" id="A0A545T2Q3"/>
<dbReference type="RefSeq" id="WP_142943889.1">
    <property type="nucleotide sequence ID" value="NZ_VIKR01000006.1"/>
</dbReference>
<gene>
    <name evidence="1" type="ORF">FLL45_20260</name>
</gene>
<dbReference type="EMBL" id="VIKR01000006">
    <property type="protein sequence ID" value="TQV71490.1"/>
    <property type="molecule type" value="Genomic_DNA"/>
</dbReference>
<organism evidence="1 2">
    <name type="scientific">Aliikangiella marina</name>
    <dbReference type="NCBI Taxonomy" id="1712262"/>
    <lineage>
        <taxon>Bacteria</taxon>
        <taxon>Pseudomonadati</taxon>
        <taxon>Pseudomonadota</taxon>
        <taxon>Gammaproteobacteria</taxon>
        <taxon>Oceanospirillales</taxon>
        <taxon>Pleioneaceae</taxon>
        <taxon>Aliikangiella</taxon>
    </lineage>
</organism>